<dbReference type="AlphaFoldDB" id="A0A1J7J5B6"/>
<dbReference type="Proteomes" id="UP000182658">
    <property type="component" value="Unassembled WGS sequence"/>
</dbReference>
<reference evidence="3 4" key="1">
    <citation type="submission" date="2016-10" db="EMBL/GenBank/DDBJ databases">
        <title>Draft genome sequence of Coniochaeta ligniaria NRRL30616, a lignocellulolytic fungus for bioabatement of inhibitors in plant biomass hydrolysates.</title>
        <authorList>
            <consortium name="DOE Joint Genome Institute"/>
            <person name="Jimenez D.J."/>
            <person name="Hector R.E."/>
            <person name="Riley R."/>
            <person name="Sun H."/>
            <person name="Grigoriev I.V."/>
            <person name="Van Elsas J.D."/>
            <person name="Nichols N.N."/>
        </authorList>
    </citation>
    <scope>NUCLEOTIDE SEQUENCE [LARGE SCALE GENOMIC DNA]</scope>
    <source>
        <strain evidence="3 4">NRRL 30616</strain>
    </source>
</reference>
<keyword evidence="2" id="KW-0472">Membrane</keyword>
<evidence type="ECO:0000256" key="2">
    <source>
        <dbReference type="SAM" id="Phobius"/>
    </source>
</evidence>
<keyword evidence="4" id="KW-1185">Reference proteome</keyword>
<name>A0A1J7J5B6_9PEZI</name>
<keyword evidence="2" id="KW-1133">Transmembrane helix</keyword>
<organism evidence="3 4">
    <name type="scientific">Coniochaeta ligniaria NRRL 30616</name>
    <dbReference type="NCBI Taxonomy" id="1408157"/>
    <lineage>
        <taxon>Eukaryota</taxon>
        <taxon>Fungi</taxon>
        <taxon>Dikarya</taxon>
        <taxon>Ascomycota</taxon>
        <taxon>Pezizomycotina</taxon>
        <taxon>Sordariomycetes</taxon>
        <taxon>Sordariomycetidae</taxon>
        <taxon>Coniochaetales</taxon>
        <taxon>Coniochaetaceae</taxon>
        <taxon>Coniochaeta</taxon>
    </lineage>
</organism>
<keyword evidence="2" id="KW-0812">Transmembrane</keyword>
<evidence type="ECO:0000256" key="1">
    <source>
        <dbReference type="SAM" id="MobiDB-lite"/>
    </source>
</evidence>
<accession>A0A1J7J5B6</accession>
<proteinExistence type="predicted"/>
<sequence>MKENDVIAVIVIVIFIILILIGYGIYRLVHVARQNMHGTVTGSSSSSGSSRDIDDGD</sequence>
<feature type="region of interest" description="Disordered" evidence="1">
    <location>
        <begin position="38"/>
        <end position="57"/>
    </location>
</feature>
<dbReference type="EMBL" id="KV875102">
    <property type="protein sequence ID" value="OIW25000.1"/>
    <property type="molecule type" value="Genomic_DNA"/>
</dbReference>
<evidence type="ECO:0000313" key="3">
    <source>
        <dbReference type="EMBL" id="OIW25000.1"/>
    </source>
</evidence>
<evidence type="ECO:0000313" key="4">
    <source>
        <dbReference type="Proteomes" id="UP000182658"/>
    </source>
</evidence>
<gene>
    <name evidence="3" type="ORF">CONLIGDRAFT_636122</name>
</gene>
<feature type="transmembrane region" description="Helical" evidence="2">
    <location>
        <begin position="6"/>
        <end position="26"/>
    </location>
</feature>
<protein>
    <submittedName>
        <fullName evidence="3">Uncharacterized protein</fullName>
    </submittedName>
</protein>
<dbReference type="InParanoid" id="A0A1J7J5B6"/>